<dbReference type="EMBL" id="UINC01139307">
    <property type="protein sequence ID" value="SVD25768.1"/>
    <property type="molecule type" value="Genomic_DNA"/>
</dbReference>
<dbReference type="Gene3D" id="3.40.640.10">
    <property type="entry name" value="Type I PLP-dependent aspartate aminotransferase-like (Major domain)"/>
    <property type="match status" value="1"/>
</dbReference>
<dbReference type="GO" id="GO:0030170">
    <property type="term" value="F:pyridoxal phosphate binding"/>
    <property type="evidence" value="ECO:0007669"/>
    <property type="project" value="TreeGrafter"/>
</dbReference>
<reference evidence="1" key="1">
    <citation type="submission" date="2018-05" db="EMBL/GenBank/DDBJ databases">
        <authorList>
            <person name="Lanie J.A."/>
            <person name="Ng W.-L."/>
            <person name="Kazmierczak K.M."/>
            <person name="Andrzejewski T.M."/>
            <person name="Davidsen T.M."/>
            <person name="Wayne K.J."/>
            <person name="Tettelin H."/>
            <person name="Glass J.I."/>
            <person name="Rusch D."/>
            <person name="Podicherti R."/>
            <person name="Tsui H.-C.T."/>
            <person name="Winkler M.E."/>
        </authorList>
    </citation>
    <scope>NUCLEOTIDE SEQUENCE</scope>
</reference>
<feature type="non-terminal residue" evidence="1">
    <location>
        <position position="87"/>
    </location>
</feature>
<organism evidence="1">
    <name type="scientific">marine metagenome</name>
    <dbReference type="NCBI Taxonomy" id="408172"/>
    <lineage>
        <taxon>unclassified sequences</taxon>
        <taxon>metagenomes</taxon>
        <taxon>ecological metagenomes</taxon>
    </lineage>
</organism>
<dbReference type="GO" id="GO:0008483">
    <property type="term" value="F:transaminase activity"/>
    <property type="evidence" value="ECO:0007669"/>
    <property type="project" value="TreeGrafter"/>
</dbReference>
<dbReference type="AlphaFoldDB" id="A0A382TWG0"/>
<dbReference type="SUPFAM" id="SSF53383">
    <property type="entry name" value="PLP-dependent transferases"/>
    <property type="match status" value="1"/>
</dbReference>
<dbReference type="Pfam" id="PF01041">
    <property type="entry name" value="DegT_DnrJ_EryC1"/>
    <property type="match status" value="1"/>
</dbReference>
<name>A0A382TWG0_9ZZZZ</name>
<sequence length="87" mass="9388">MIKVSRGCLGSEELEEVKSAFEYGYFGLAFKVDEFEEALKSYFGASYVVATNTGTTALHLALDALRIGPGDEVIVPSLTFVASFQAI</sequence>
<proteinExistence type="predicted"/>
<dbReference type="PANTHER" id="PTHR30244:SF34">
    <property type="entry name" value="DTDP-4-AMINO-4,6-DIDEOXYGALACTOSE TRANSAMINASE"/>
    <property type="match status" value="1"/>
</dbReference>
<accession>A0A382TWG0</accession>
<evidence type="ECO:0008006" key="2">
    <source>
        <dbReference type="Google" id="ProtNLM"/>
    </source>
</evidence>
<evidence type="ECO:0000313" key="1">
    <source>
        <dbReference type="EMBL" id="SVD25768.1"/>
    </source>
</evidence>
<dbReference type="InterPro" id="IPR015421">
    <property type="entry name" value="PyrdxlP-dep_Trfase_major"/>
</dbReference>
<protein>
    <recommendedName>
        <fullName evidence="2">DegT/DnrJ/EryC1/StrS aminotransferase family protein</fullName>
    </recommendedName>
</protein>
<dbReference type="GO" id="GO:0000271">
    <property type="term" value="P:polysaccharide biosynthetic process"/>
    <property type="evidence" value="ECO:0007669"/>
    <property type="project" value="TreeGrafter"/>
</dbReference>
<dbReference type="PANTHER" id="PTHR30244">
    <property type="entry name" value="TRANSAMINASE"/>
    <property type="match status" value="1"/>
</dbReference>
<gene>
    <name evidence="1" type="ORF">METZ01_LOCUS378622</name>
</gene>
<dbReference type="InterPro" id="IPR015424">
    <property type="entry name" value="PyrdxlP-dep_Trfase"/>
</dbReference>
<dbReference type="InterPro" id="IPR000653">
    <property type="entry name" value="DegT/StrS_aminotransferase"/>
</dbReference>